<evidence type="ECO:0000313" key="5">
    <source>
        <dbReference type="Proteomes" id="UP000789595"/>
    </source>
</evidence>
<protein>
    <recommendedName>
        <fullName evidence="3">Nudix hydrolase domain-containing protein</fullName>
    </recommendedName>
</protein>
<reference evidence="4" key="1">
    <citation type="submission" date="2021-11" db="EMBL/GenBank/DDBJ databases">
        <authorList>
            <consortium name="Genoscope - CEA"/>
            <person name="William W."/>
        </authorList>
    </citation>
    <scope>NUCLEOTIDE SEQUENCE</scope>
</reference>
<dbReference type="Pfam" id="PF00293">
    <property type="entry name" value="NUDIX"/>
    <property type="match status" value="1"/>
</dbReference>
<feature type="region of interest" description="Disordered" evidence="1">
    <location>
        <begin position="366"/>
        <end position="398"/>
    </location>
</feature>
<dbReference type="Proteomes" id="UP000789595">
    <property type="component" value="Unassembled WGS sequence"/>
</dbReference>
<feature type="compositionally biased region" description="Low complexity" evidence="1">
    <location>
        <begin position="387"/>
        <end position="398"/>
    </location>
</feature>
<evidence type="ECO:0000256" key="2">
    <source>
        <dbReference type="SAM" id="SignalP"/>
    </source>
</evidence>
<dbReference type="Gene3D" id="3.90.79.10">
    <property type="entry name" value="Nucleoside Triphosphate Pyrophosphohydrolase"/>
    <property type="match status" value="1"/>
</dbReference>
<evidence type="ECO:0000313" key="4">
    <source>
        <dbReference type="EMBL" id="CAH0378849.1"/>
    </source>
</evidence>
<organism evidence="4 5">
    <name type="scientific">Pelagomonas calceolata</name>
    <dbReference type="NCBI Taxonomy" id="35677"/>
    <lineage>
        <taxon>Eukaryota</taxon>
        <taxon>Sar</taxon>
        <taxon>Stramenopiles</taxon>
        <taxon>Ochrophyta</taxon>
        <taxon>Pelagophyceae</taxon>
        <taxon>Pelagomonadales</taxon>
        <taxon>Pelagomonadaceae</taxon>
        <taxon>Pelagomonas</taxon>
    </lineage>
</organism>
<dbReference type="SUPFAM" id="SSF55811">
    <property type="entry name" value="Nudix"/>
    <property type="match status" value="1"/>
</dbReference>
<evidence type="ECO:0000256" key="1">
    <source>
        <dbReference type="SAM" id="MobiDB-lite"/>
    </source>
</evidence>
<proteinExistence type="predicted"/>
<sequence length="398" mass="43356">MARLNRSTRAAAAFLTCLLVFVRLWHTSDEHHPDVAIYSYDGRNNWVDFEGMHNLDQLDDARIVSRKTTVPISTAHAEGLFHRGLWLAVARRGAHGDEILLLHRSMKMKTCPGAWGLVGEHSNPEEPWRTTAARALREELGLSIDDDDPGLINLAPGTSYLVKVAYDDVARRDLQATALFFYRIPSDAPLQFDDEAAGSRWVAPRELKKLEFCNGAITALAGVVAELIHGGRVDGVLFCSVGIVYDRTGVSARVSTSEPPCESFPTIPIVPNGVGHTLTCEMMAHKTAACIRQRNIWDSALASLSGQTSDEWAATLQRLHTQGPPGILGYGEDFPADVAVEMRIADFVLEGPAAIGLKRTDPEAVPQRMYTSDYDSASGAEEHEEAAAATASPTTHST</sequence>
<dbReference type="AlphaFoldDB" id="A0A8J2WSA1"/>
<feature type="chain" id="PRO_5035271140" description="Nudix hydrolase domain-containing protein" evidence="2">
    <location>
        <begin position="28"/>
        <end position="398"/>
    </location>
</feature>
<dbReference type="PROSITE" id="PS51462">
    <property type="entry name" value="NUDIX"/>
    <property type="match status" value="1"/>
</dbReference>
<keyword evidence="5" id="KW-1185">Reference proteome</keyword>
<dbReference type="EMBL" id="CAKKNE010000006">
    <property type="protein sequence ID" value="CAH0378849.1"/>
    <property type="molecule type" value="Genomic_DNA"/>
</dbReference>
<comment type="caution">
    <text evidence="4">The sequence shown here is derived from an EMBL/GenBank/DDBJ whole genome shotgun (WGS) entry which is preliminary data.</text>
</comment>
<gene>
    <name evidence="4" type="ORF">PECAL_6P04450</name>
</gene>
<keyword evidence="2" id="KW-0732">Signal</keyword>
<name>A0A8J2WSA1_9STRA</name>
<feature type="domain" description="Nudix hydrolase" evidence="3">
    <location>
        <begin position="80"/>
        <end position="226"/>
    </location>
</feature>
<dbReference type="InterPro" id="IPR000086">
    <property type="entry name" value="NUDIX_hydrolase_dom"/>
</dbReference>
<dbReference type="InterPro" id="IPR015797">
    <property type="entry name" value="NUDIX_hydrolase-like_dom_sf"/>
</dbReference>
<accession>A0A8J2WSA1</accession>
<feature type="signal peptide" evidence="2">
    <location>
        <begin position="1"/>
        <end position="27"/>
    </location>
</feature>
<evidence type="ECO:0000259" key="3">
    <source>
        <dbReference type="PROSITE" id="PS51462"/>
    </source>
</evidence>